<dbReference type="EMBL" id="CP059572">
    <property type="protein sequence ID" value="QXJ24259.1"/>
    <property type="molecule type" value="Genomic_DNA"/>
</dbReference>
<comment type="subcellular location">
    <subcellularLocation>
        <location evidence="1">Cytoplasm</location>
    </subcellularLocation>
</comment>
<keyword evidence="13" id="KW-1185">Reference proteome</keyword>
<keyword evidence="7" id="KW-0808">Transferase</keyword>
<evidence type="ECO:0000313" key="12">
    <source>
        <dbReference type="EMBL" id="QXJ24259.1"/>
    </source>
</evidence>
<evidence type="ECO:0000256" key="11">
    <source>
        <dbReference type="ARBA" id="ARBA00031350"/>
    </source>
</evidence>
<dbReference type="GO" id="GO:0008168">
    <property type="term" value="F:methyltransferase activity"/>
    <property type="evidence" value="ECO:0007669"/>
    <property type="project" value="UniProtKB-KW"/>
</dbReference>
<protein>
    <recommendedName>
        <fullName evidence="4">Protein-L-isoaspartate O-methyltransferase</fullName>
        <ecNumber evidence="3">2.1.1.77</ecNumber>
    </recommendedName>
    <alternativeName>
        <fullName evidence="11">L-isoaspartyl protein carboxyl methyltransferase</fullName>
    </alternativeName>
    <alternativeName>
        <fullName evidence="9">Protein L-isoaspartyl methyltransferase</fullName>
    </alternativeName>
    <alternativeName>
        <fullName evidence="10">Protein-beta-aspartate methyltransferase</fullName>
    </alternativeName>
</protein>
<dbReference type="EC" id="2.1.1.77" evidence="3"/>
<sequence length="369" mass="39220">MTGPDVQTDARWKGLLEEVPRDLFVPDIAVVGPVIDDPASWIDRTADPERWWEVVHSDTAIGVQLDDGAIDLVAKTSADPCAVATSSTSAPHLVAAMLDLLDAGPGDRVLEVGTGTGWTAALLAHRVGEGNVVSVEIDAAVAARAAENLQSAGVGAQVVTADGAQGWPAAGPYDRVHVTVGTADIPYAWVEQTRPGGAIVLPWMPGWRSGHLVKLTVADDGTASGRLGEPCGFMLLRGQRRPPNPAEEDVRTSQTETAPREIAEAGEGFQVALAGCLPGVEGGGFANDDGSYRLMARDGRSRALVVHRPGQPVAEVEMTGPRDLWDEIVAVYQRWIEWGRPGKERFGLSSTREGTRVWLDDPAQRLEGP</sequence>
<evidence type="ECO:0000256" key="9">
    <source>
        <dbReference type="ARBA" id="ARBA00030757"/>
    </source>
</evidence>
<dbReference type="SUPFAM" id="SSF53335">
    <property type="entry name" value="S-adenosyl-L-methionine-dependent methyltransferases"/>
    <property type="match status" value="1"/>
</dbReference>
<dbReference type="GO" id="GO:0032259">
    <property type="term" value="P:methylation"/>
    <property type="evidence" value="ECO:0007669"/>
    <property type="project" value="UniProtKB-KW"/>
</dbReference>
<dbReference type="Pfam" id="PF01135">
    <property type="entry name" value="PCMT"/>
    <property type="match status" value="1"/>
</dbReference>
<keyword evidence="5" id="KW-0963">Cytoplasm</keyword>
<comment type="similarity">
    <text evidence="2">Belongs to the methyltransferase superfamily. L-isoaspartyl/D-aspartyl protein methyltransferase family.</text>
</comment>
<keyword evidence="8" id="KW-0949">S-adenosyl-L-methionine</keyword>
<evidence type="ECO:0000256" key="6">
    <source>
        <dbReference type="ARBA" id="ARBA00022603"/>
    </source>
</evidence>
<dbReference type="InterPro" id="IPR029063">
    <property type="entry name" value="SAM-dependent_MTases_sf"/>
</dbReference>
<dbReference type="Proteomes" id="UP001049518">
    <property type="component" value="Chromosome"/>
</dbReference>
<dbReference type="Gene3D" id="3.40.50.150">
    <property type="entry name" value="Vaccinia Virus protein VP39"/>
    <property type="match status" value="1"/>
</dbReference>
<evidence type="ECO:0000256" key="8">
    <source>
        <dbReference type="ARBA" id="ARBA00022691"/>
    </source>
</evidence>
<gene>
    <name evidence="12" type="ORF">AGRA3207_005543</name>
</gene>
<evidence type="ECO:0000256" key="5">
    <source>
        <dbReference type="ARBA" id="ARBA00022490"/>
    </source>
</evidence>
<name>A0ABX8R1G3_9ACTN</name>
<dbReference type="PANTHER" id="PTHR11579">
    <property type="entry name" value="PROTEIN-L-ISOASPARTATE O-METHYLTRANSFERASE"/>
    <property type="match status" value="1"/>
</dbReference>
<dbReference type="PANTHER" id="PTHR11579:SF0">
    <property type="entry name" value="PROTEIN-L-ISOASPARTATE(D-ASPARTATE) O-METHYLTRANSFERASE"/>
    <property type="match status" value="1"/>
</dbReference>
<proteinExistence type="inferred from homology"/>
<keyword evidence="6 12" id="KW-0489">Methyltransferase</keyword>
<dbReference type="InterPro" id="IPR000682">
    <property type="entry name" value="PCMT"/>
</dbReference>
<evidence type="ECO:0000313" key="13">
    <source>
        <dbReference type="Proteomes" id="UP001049518"/>
    </source>
</evidence>
<evidence type="ECO:0000256" key="7">
    <source>
        <dbReference type="ARBA" id="ARBA00022679"/>
    </source>
</evidence>
<evidence type="ECO:0000256" key="4">
    <source>
        <dbReference type="ARBA" id="ARBA00013346"/>
    </source>
</evidence>
<evidence type="ECO:0000256" key="2">
    <source>
        <dbReference type="ARBA" id="ARBA00005369"/>
    </source>
</evidence>
<evidence type="ECO:0000256" key="10">
    <source>
        <dbReference type="ARBA" id="ARBA00031323"/>
    </source>
</evidence>
<evidence type="ECO:0000256" key="3">
    <source>
        <dbReference type="ARBA" id="ARBA00011890"/>
    </source>
</evidence>
<reference evidence="12" key="1">
    <citation type="submission" date="2020-07" db="EMBL/GenBank/DDBJ databases">
        <authorList>
            <person name="Tarantini F.S."/>
            <person name="Hong K.W."/>
            <person name="Chan K.G."/>
        </authorList>
    </citation>
    <scope>NUCLEOTIDE SEQUENCE</scope>
    <source>
        <strain evidence="12">32-07</strain>
    </source>
</reference>
<organism evidence="12 13">
    <name type="scientific">Actinomadura graeca</name>
    <dbReference type="NCBI Taxonomy" id="2750812"/>
    <lineage>
        <taxon>Bacteria</taxon>
        <taxon>Bacillati</taxon>
        <taxon>Actinomycetota</taxon>
        <taxon>Actinomycetes</taxon>
        <taxon>Streptosporangiales</taxon>
        <taxon>Thermomonosporaceae</taxon>
        <taxon>Actinomadura</taxon>
    </lineage>
</organism>
<dbReference type="CDD" id="cd02440">
    <property type="entry name" value="AdoMet_MTases"/>
    <property type="match status" value="1"/>
</dbReference>
<dbReference type="RefSeq" id="WP_231329960.1">
    <property type="nucleotide sequence ID" value="NZ_CP059572.1"/>
</dbReference>
<accession>A0ABX8R1G3</accession>
<evidence type="ECO:0000256" key="1">
    <source>
        <dbReference type="ARBA" id="ARBA00004496"/>
    </source>
</evidence>